<dbReference type="EMBL" id="UYRW01000038">
    <property type="protein sequence ID" value="VDK62069.1"/>
    <property type="molecule type" value="Genomic_DNA"/>
</dbReference>
<dbReference type="Gene3D" id="3.30.70.330">
    <property type="match status" value="1"/>
</dbReference>
<organism evidence="5">
    <name type="scientific">Onchocerca ochengi</name>
    <name type="common">Filarial nematode worm</name>
    <dbReference type="NCBI Taxonomy" id="42157"/>
    <lineage>
        <taxon>Eukaryota</taxon>
        <taxon>Metazoa</taxon>
        <taxon>Ecdysozoa</taxon>
        <taxon>Nematoda</taxon>
        <taxon>Chromadorea</taxon>
        <taxon>Rhabditida</taxon>
        <taxon>Spirurina</taxon>
        <taxon>Spiruromorpha</taxon>
        <taxon>Filarioidea</taxon>
        <taxon>Onchocercidae</taxon>
        <taxon>Onchocerca</taxon>
    </lineage>
</organism>
<dbReference type="PANTHER" id="PTHR13976">
    <property type="entry name" value="HETEROGENEOUS NUCLEAR RIBONUCLEOPROTEIN-RELATED"/>
    <property type="match status" value="1"/>
</dbReference>
<sequence length="153" mass="17647">MIVRLDYIDGIIDNIDDVYLFLYKFQKYTQARNIENRPDISEARIRGGVALCLSPEGRRNGEALVRFEDSEQRELALKRHRHFLHNRYIEVYRATGNDFLQVAADVVHGNRKHNSGRIVLNKFPFILMFGNVVHDDDGDGDGDNGDLSRKIKS</sequence>
<proteinExistence type="predicted"/>
<dbReference type="STRING" id="42157.A0A182DXM5"/>
<name>A0A182DXM5_ONCOC</name>
<dbReference type="SUPFAM" id="SSF54928">
    <property type="entry name" value="RNA-binding domain, RBD"/>
    <property type="match status" value="1"/>
</dbReference>
<reference evidence="3 4" key="2">
    <citation type="submission" date="2018-08" db="EMBL/GenBank/DDBJ databases">
        <authorList>
            <person name="Laetsch R D."/>
            <person name="Stevens L."/>
            <person name="Kumar S."/>
            <person name="Blaxter L. M."/>
        </authorList>
    </citation>
    <scope>NUCLEOTIDE SEQUENCE [LARGE SCALE GENOMIC DNA]</scope>
</reference>
<reference evidence="5" key="1">
    <citation type="submission" date="2016-06" db="UniProtKB">
        <authorList>
            <consortium name="WormBaseParasite"/>
        </authorList>
    </citation>
    <scope>IDENTIFICATION</scope>
</reference>
<dbReference type="InterPro" id="IPR035979">
    <property type="entry name" value="RBD_domain_sf"/>
</dbReference>
<evidence type="ECO:0000313" key="5">
    <source>
        <dbReference type="WBParaSite" id="nOo.2.0.1.t00405-RA"/>
    </source>
</evidence>
<keyword evidence="1" id="KW-0677">Repeat</keyword>
<dbReference type="InterPro" id="IPR012677">
    <property type="entry name" value="Nucleotide-bd_a/b_plait_sf"/>
</dbReference>
<evidence type="ECO:0000313" key="3">
    <source>
        <dbReference type="EMBL" id="VDK62069.1"/>
    </source>
</evidence>
<dbReference type="OrthoDB" id="431068at2759"/>
<gene>
    <name evidence="3" type="ORF">NOO_LOCUS405</name>
</gene>
<keyword evidence="2" id="KW-0694">RNA-binding</keyword>
<dbReference type="AlphaFoldDB" id="A0A182DXM5"/>
<evidence type="ECO:0000256" key="1">
    <source>
        <dbReference type="ARBA" id="ARBA00022737"/>
    </source>
</evidence>
<evidence type="ECO:0000256" key="2">
    <source>
        <dbReference type="ARBA" id="ARBA00022884"/>
    </source>
</evidence>
<accession>A0A182DXM5</accession>
<protein>
    <submittedName>
        <fullName evidence="5">RRM domain-containing protein</fullName>
    </submittedName>
</protein>
<keyword evidence="4" id="KW-1185">Reference proteome</keyword>
<dbReference type="InterPro" id="IPR050666">
    <property type="entry name" value="ESRP"/>
</dbReference>
<evidence type="ECO:0000313" key="4">
    <source>
        <dbReference type="Proteomes" id="UP000271087"/>
    </source>
</evidence>
<dbReference type="GO" id="GO:0003723">
    <property type="term" value="F:RNA binding"/>
    <property type="evidence" value="ECO:0007669"/>
    <property type="project" value="UniProtKB-KW"/>
</dbReference>
<dbReference type="Proteomes" id="UP000271087">
    <property type="component" value="Unassembled WGS sequence"/>
</dbReference>
<dbReference type="WBParaSite" id="nOo.2.0.1.t00405-RA">
    <property type="protein sequence ID" value="nOo.2.0.1.t00405-RA"/>
    <property type="gene ID" value="nOo.2.0.1.g00405"/>
</dbReference>